<dbReference type="STRING" id="907348.TresaDRAFT_0621"/>
<dbReference type="InterPro" id="IPR022953">
    <property type="entry name" value="ATP_PFK"/>
</dbReference>
<organism evidence="10 11">
    <name type="scientific">Treponema saccharophilum DSM 2985</name>
    <dbReference type="NCBI Taxonomy" id="907348"/>
    <lineage>
        <taxon>Bacteria</taxon>
        <taxon>Pseudomonadati</taxon>
        <taxon>Spirochaetota</taxon>
        <taxon>Spirochaetia</taxon>
        <taxon>Spirochaetales</taxon>
        <taxon>Treponemataceae</taxon>
        <taxon>Treponema</taxon>
    </lineage>
</organism>
<dbReference type="GO" id="GO:0005737">
    <property type="term" value="C:cytoplasm"/>
    <property type="evidence" value="ECO:0007669"/>
    <property type="project" value="UniProtKB-SubCell"/>
</dbReference>
<comment type="pathway">
    <text evidence="8">Carbohydrate degradation; glycolysis; D-glyceraldehyde 3-phosphate and glycerone phosphate from D-glucose: step 3/4.</text>
</comment>
<dbReference type="SUPFAM" id="SSF53784">
    <property type="entry name" value="Phosphofructokinase"/>
    <property type="match status" value="1"/>
</dbReference>
<keyword evidence="6 8" id="KW-0460">Magnesium</keyword>
<feature type="binding site" evidence="8">
    <location>
        <position position="12"/>
    </location>
    <ligand>
        <name>diphosphate</name>
        <dbReference type="ChEBI" id="CHEBI:33019"/>
    </ligand>
</feature>
<evidence type="ECO:0000259" key="9">
    <source>
        <dbReference type="Pfam" id="PF00365"/>
    </source>
</evidence>
<comment type="catalytic activity">
    <reaction evidence="7 8">
        <text>beta-D-fructose 6-phosphate + diphosphate = beta-D-fructose 1,6-bisphosphate + phosphate + H(+)</text>
        <dbReference type="Rhea" id="RHEA:13613"/>
        <dbReference type="ChEBI" id="CHEBI:15378"/>
        <dbReference type="ChEBI" id="CHEBI:32966"/>
        <dbReference type="ChEBI" id="CHEBI:33019"/>
        <dbReference type="ChEBI" id="CHEBI:43474"/>
        <dbReference type="ChEBI" id="CHEBI:57634"/>
        <dbReference type="EC" id="2.7.1.90"/>
    </reaction>
</comment>
<feature type="active site" description="Proton acceptor" evidence="8">
    <location>
        <position position="143"/>
    </location>
</feature>
<keyword evidence="11" id="KW-1185">Reference proteome</keyword>
<dbReference type="InterPro" id="IPR011404">
    <property type="entry name" value="PPi-PFK"/>
</dbReference>
<evidence type="ECO:0000256" key="4">
    <source>
        <dbReference type="ARBA" id="ARBA00022723"/>
    </source>
</evidence>
<dbReference type="PRINTS" id="PR00476">
    <property type="entry name" value="PHFRCTKINASE"/>
</dbReference>
<dbReference type="InterPro" id="IPR035966">
    <property type="entry name" value="PKF_sf"/>
</dbReference>
<feature type="site" description="Important for catalytic activity and substrate specificity; stabilizes the transition state when the phosphoryl donor is PPi; prevents ATP from binding by mimicking the alpha-phosphate group of ATP" evidence="8">
    <location>
        <position position="114"/>
    </location>
</feature>
<dbReference type="UniPathway" id="UPA00109">
    <property type="reaction ID" value="UER00182"/>
</dbReference>
<dbReference type="HAMAP" id="MF_01978">
    <property type="entry name" value="Phosphofructokinase_II_B2"/>
    <property type="match status" value="1"/>
</dbReference>
<comment type="cofactor">
    <cofactor evidence="1 8">
        <name>Mg(2+)</name>
        <dbReference type="ChEBI" id="CHEBI:18420"/>
    </cofactor>
</comment>
<evidence type="ECO:0000313" key="10">
    <source>
        <dbReference type="EMBL" id="EIC00527.1"/>
    </source>
</evidence>
<dbReference type="PANTHER" id="PTHR45770">
    <property type="entry name" value="ATP-DEPENDENT 6-PHOSPHOFRUCTOKINASE 1"/>
    <property type="match status" value="1"/>
</dbReference>
<accession>H7EPX6</accession>
<dbReference type="InterPro" id="IPR050929">
    <property type="entry name" value="PFKA"/>
</dbReference>
<comment type="function">
    <text evidence="2 8">Catalyzes the phosphorylation of D-fructose 6-phosphate, the first committing step of glycolysis. Uses inorganic phosphate (PPi) as phosphoryl donor instead of ATP like common ATP-dependent phosphofructokinases (ATP-PFKs), which renders the reaction reversible, and can thus function both in glycolysis and gluconeogenesis. Consistently, PPi-PFK can replace the enzymes of both the forward (ATP-PFK) and reverse (fructose-bisphosphatase (FBPase)) reactions.</text>
</comment>
<proteinExistence type="inferred from homology"/>
<evidence type="ECO:0000313" key="11">
    <source>
        <dbReference type="Proteomes" id="UP000003571"/>
    </source>
</evidence>
<feature type="site" description="Important for catalytic activity; stabilizes the transition state when the phosphoryl donor is PPi" evidence="8">
    <location>
        <position position="140"/>
    </location>
</feature>
<feature type="binding site" evidence="8">
    <location>
        <begin position="187"/>
        <end position="189"/>
    </location>
    <ligand>
        <name>substrate</name>
    </ligand>
</feature>
<dbReference type="EMBL" id="AGRW01000055">
    <property type="protein sequence ID" value="EIC00527.1"/>
    <property type="molecule type" value="Genomic_DNA"/>
</dbReference>
<keyword evidence="4 8" id="KW-0479">Metal-binding</keyword>
<dbReference type="Proteomes" id="UP000003571">
    <property type="component" value="Unassembled WGS sequence"/>
</dbReference>
<reference evidence="10 11" key="1">
    <citation type="submission" date="2011-09" db="EMBL/GenBank/DDBJ databases">
        <title>The draft genome of Treponema saccharophilum DSM 2985.</title>
        <authorList>
            <consortium name="US DOE Joint Genome Institute (JGI-PGF)"/>
            <person name="Lucas S."/>
            <person name="Copeland A."/>
            <person name="Lapidus A."/>
            <person name="Glavina del Rio T."/>
            <person name="Dalin E."/>
            <person name="Tice H."/>
            <person name="Bruce D."/>
            <person name="Goodwin L."/>
            <person name="Pitluck S."/>
            <person name="Peters L."/>
            <person name="Kyrpides N."/>
            <person name="Mavromatis K."/>
            <person name="Ivanova N."/>
            <person name="Markowitz V."/>
            <person name="Cheng J.-F."/>
            <person name="Hugenholtz P."/>
            <person name="Woyke T."/>
            <person name="Wu D."/>
            <person name="Gronow S."/>
            <person name="Wellnitz S."/>
            <person name="Brambilla E."/>
            <person name="Klenk H.-P."/>
            <person name="Eisen J.A."/>
        </authorList>
    </citation>
    <scope>NUCLEOTIDE SEQUENCE [LARGE SCALE GENOMIC DNA]</scope>
    <source>
        <strain evidence="10 11">DSM 2985</strain>
    </source>
</reference>
<comment type="caution">
    <text evidence="10">The sequence shown here is derived from an EMBL/GenBank/DDBJ whole genome shotgun (WGS) entry which is preliminary data.</text>
</comment>
<dbReference type="GO" id="GO:0003872">
    <property type="term" value="F:6-phosphofructokinase activity"/>
    <property type="evidence" value="ECO:0007669"/>
    <property type="project" value="UniProtKB-UniRule"/>
</dbReference>
<dbReference type="GO" id="GO:0006002">
    <property type="term" value="P:fructose 6-phosphate metabolic process"/>
    <property type="evidence" value="ECO:0007669"/>
    <property type="project" value="InterPro"/>
</dbReference>
<keyword evidence="5 8" id="KW-0418">Kinase</keyword>
<keyword evidence="8" id="KW-0324">Glycolysis</keyword>
<dbReference type="InterPro" id="IPR000023">
    <property type="entry name" value="Phosphofructokinase_dom"/>
</dbReference>
<evidence type="ECO:0000256" key="7">
    <source>
        <dbReference type="ARBA" id="ARBA00048072"/>
    </source>
</evidence>
<evidence type="ECO:0000256" key="1">
    <source>
        <dbReference type="ARBA" id="ARBA00001946"/>
    </source>
</evidence>
<dbReference type="Pfam" id="PF00365">
    <property type="entry name" value="PFK"/>
    <property type="match status" value="1"/>
</dbReference>
<keyword evidence="3 8" id="KW-0808">Transferase</keyword>
<dbReference type="GO" id="GO:0047334">
    <property type="term" value="F:diphosphate-fructose-6-phosphate 1-phosphotransferase activity"/>
    <property type="evidence" value="ECO:0007669"/>
    <property type="project" value="UniProtKB-EC"/>
</dbReference>
<evidence type="ECO:0000256" key="8">
    <source>
        <dbReference type="HAMAP-Rule" id="MF_01978"/>
    </source>
</evidence>
<dbReference type="Gene3D" id="3.40.50.460">
    <property type="entry name" value="Phosphofructokinase domain"/>
    <property type="match status" value="1"/>
</dbReference>
<gene>
    <name evidence="8" type="primary">pfp</name>
    <name evidence="10" type="ORF">TresaDRAFT_0621</name>
</gene>
<dbReference type="GO" id="GO:0046872">
    <property type="term" value="F:metal ion binding"/>
    <property type="evidence" value="ECO:0007669"/>
    <property type="project" value="UniProtKB-KW"/>
</dbReference>
<name>H7EPX6_9SPIR</name>
<feature type="domain" description="Phosphofructokinase" evidence="9">
    <location>
        <begin position="5"/>
        <end position="324"/>
    </location>
</feature>
<comment type="similarity">
    <text evidence="8">Belongs to the phosphofructokinase type A (PFKA) family. PPi-dependent PFK group II subfamily. Clade 'B2' sub-subfamily.</text>
</comment>
<dbReference type="AlphaFoldDB" id="H7EPX6"/>
<feature type="binding site" evidence="8">
    <location>
        <position position="244"/>
    </location>
    <ligand>
        <name>substrate</name>
    </ligand>
</feature>
<dbReference type="PATRIC" id="fig|907348.3.peg.3041"/>
<dbReference type="NCBIfam" id="NF010675">
    <property type="entry name" value="PRK14072.1"/>
    <property type="match status" value="1"/>
</dbReference>
<dbReference type="EC" id="2.7.1.90" evidence="8"/>
<feature type="binding site" evidence="8">
    <location>
        <begin position="141"/>
        <end position="143"/>
    </location>
    <ligand>
        <name>substrate</name>
    </ligand>
</feature>
<keyword evidence="8" id="KW-0963">Cytoplasm</keyword>
<dbReference type="RefSeq" id="WP_002706778.1">
    <property type="nucleotide sequence ID" value="NZ_AGRW01000055.1"/>
</dbReference>
<comment type="caution">
    <text evidence="8">Lacks conserved residue(s) required for the propagation of feature annotation.</text>
</comment>
<feature type="binding site" evidence="8">
    <location>
        <position position="113"/>
    </location>
    <ligand>
        <name>Mg(2+)</name>
        <dbReference type="ChEBI" id="CHEBI:18420"/>
        <note>catalytic</note>
    </ligand>
</feature>
<protein>
    <recommendedName>
        <fullName evidence="8">Pyrophosphate--fructose 6-phosphate 1-phosphotransferase</fullName>
        <ecNumber evidence="8">2.7.1.90</ecNumber>
    </recommendedName>
    <alternativeName>
        <fullName evidence="8">6-phosphofructokinase, pyrophosphate dependent</fullName>
    </alternativeName>
    <alternativeName>
        <fullName evidence="8">PPi-dependent phosphofructokinase</fullName>
        <shortName evidence="8">PPi-PFK</shortName>
    </alternativeName>
    <alternativeName>
        <fullName evidence="8">Pyrophosphate-dependent 6-phosphofructose-1-kinase</fullName>
    </alternativeName>
</protein>
<evidence type="ECO:0000256" key="5">
    <source>
        <dbReference type="ARBA" id="ARBA00022777"/>
    </source>
</evidence>
<evidence type="ECO:0000256" key="3">
    <source>
        <dbReference type="ARBA" id="ARBA00022679"/>
    </source>
</evidence>
<evidence type="ECO:0000256" key="2">
    <source>
        <dbReference type="ARBA" id="ARBA00003138"/>
    </source>
</evidence>
<evidence type="ECO:0000256" key="6">
    <source>
        <dbReference type="ARBA" id="ARBA00022842"/>
    </source>
</evidence>
<dbReference type="PIRSF" id="PIRSF036483">
    <property type="entry name" value="PFK_XF0274"/>
    <property type="match status" value="1"/>
</dbReference>
<comment type="subunit">
    <text evidence="8">Homodimer.</text>
</comment>
<sequence>MNGNVIVGQSGGPTSVINSSLAGVFKTAKDRGANKVYGMIHGIKGLLDRQYVELSDKLNTTMAIDLLKRTPSSYLGSCRYKLPEIADSRETYEKIFAILDELEIGYFLYIGGNDSMDTIKKLSDYAKETGSAIKFMGVPKTIDNDLAITDHTPGFGSAAKFIAATMKEIIRDGLVYDYPTITVVEIMGRNAGWLTSAAALAKSDDCEGVDLIYLPEKPFDVEKFIKKIRNLSKTGRSIVVAVSEGIKTADGKFVFELAEHVEFVDAFGHKQMSGTAKFLANKITAVLGLKARAIELSTLQRCAAHMTSRTDITEAYNVGGAAIKAAFEGETGKVVVLKRVSDDPYMCITELADVGKIANVEKKVPLEWITDDDYVAQDLIHYIHPLIQAELSPIMVDGLPRHLKVN</sequence>
<dbReference type="Gene3D" id="3.40.50.450">
    <property type="match status" value="1"/>
</dbReference>
<comment type="subcellular location">
    <subcellularLocation>
        <location evidence="8">Cytoplasm</location>
    </subcellularLocation>
</comment>
<dbReference type="eggNOG" id="COG0205">
    <property type="taxonomic scope" value="Bacteria"/>
</dbReference>
<comment type="activity regulation">
    <text evidence="8">Non-allosteric.</text>
</comment>